<dbReference type="PANTHER" id="PTHR10816:SF15">
    <property type="entry name" value="MYELIN TRANSCRIPTION FACTOR 1-LIKE PROTEIN"/>
    <property type="match status" value="1"/>
</dbReference>
<evidence type="ECO:0000256" key="3">
    <source>
        <dbReference type="ARBA" id="ARBA00022723"/>
    </source>
</evidence>
<evidence type="ECO:0000256" key="5">
    <source>
        <dbReference type="ARBA" id="ARBA00022771"/>
    </source>
</evidence>
<feature type="compositionally biased region" description="Low complexity" evidence="11">
    <location>
        <begin position="713"/>
        <end position="723"/>
    </location>
</feature>
<evidence type="ECO:0000256" key="6">
    <source>
        <dbReference type="ARBA" id="ARBA00022833"/>
    </source>
</evidence>
<feature type="region of interest" description="Disordered" evidence="11">
    <location>
        <begin position="673"/>
        <end position="834"/>
    </location>
</feature>
<reference evidence="12" key="1">
    <citation type="submission" date="2021-12" db="EMBL/GenBank/DDBJ databases">
        <authorList>
            <person name="King R."/>
        </authorList>
    </citation>
    <scope>NUCLEOTIDE SEQUENCE</scope>
</reference>
<accession>A0A9N9ZZR1</accession>
<feature type="region of interest" description="Disordered" evidence="11">
    <location>
        <begin position="1"/>
        <end position="111"/>
    </location>
</feature>
<dbReference type="InterPro" id="IPR036060">
    <property type="entry name" value="Znf_C2H2C_sf"/>
</dbReference>
<organism evidence="12 13">
    <name type="scientific">Bemisia tabaci</name>
    <name type="common">Sweetpotato whitefly</name>
    <name type="synonym">Aleurodes tabaci</name>
    <dbReference type="NCBI Taxonomy" id="7038"/>
    <lineage>
        <taxon>Eukaryota</taxon>
        <taxon>Metazoa</taxon>
        <taxon>Ecdysozoa</taxon>
        <taxon>Arthropoda</taxon>
        <taxon>Hexapoda</taxon>
        <taxon>Insecta</taxon>
        <taxon>Pterygota</taxon>
        <taxon>Neoptera</taxon>
        <taxon>Paraneoptera</taxon>
        <taxon>Hemiptera</taxon>
        <taxon>Sternorrhyncha</taxon>
        <taxon>Aleyrodoidea</taxon>
        <taxon>Aleyrodidae</taxon>
        <taxon>Aleyrodinae</taxon>
        <taxon>Bemisia</taxon>
    </lineage>
</organism>
<evidence type="ECO:0000256" key="1">
    <source>
        <dbReference type="ARBA" id="ARBA00004123"/>
    </source>
</evidence>
<keyword evidence="7" id="KW-0805">Transcription regulation</keyword>
<keyword evidence="10" id="KW-0175">Coiled coil</keyword>
<feature type="compositionally biased region" description="Polar residues" evidence="11">
    <location>
        <begin position="368"/>
        <end position="380"/>
    </location>
</feature>
<dbReference type="Gene3D" id="4.10.320.30">
    <property type="match status" value="4"/>
</dbReference>
<feature type="compositionally biased region" description="Basic and acidic residues" evidence="11">
    <location>
        <begin position="1174"/>
        <end position="1186"/>
    </location>
</feature>
<feature type="compositionally biased region" description="Polar residues" evidence="11">
    <location>
        <begin position="771"/>
        <end position="782"/>
    </location>
</feature>
<dbReference type="Pfam" id="PF01530">
    <property type="entry name" value="zf-C2HC"/>
    <property type="match status" value="4"/>
</dbReference>
<feature type="region of interest" description="Disordered" evidence="11">
    <location>
        <begin position="467"/>
        <end position="516"/>
    </location>
</feature>
<keyword evidence="4" id="KW-0677">Repeat</keyword>
<feature type="region of interest" description="Disordered" evidence="11">
    <location>
        <begin position="551"/>
        <end position="592"/>
    </location>
</feature>
<evidence type="ECO:0008006" key="14">
    <source>
        <dbReference type="Google" id="ProtNLM"/>
    </source>
</evidence>
<comment type="subcellular location">
    <subcellularLocation>
        <location evidence="1">Nucleus</location>
    </subcellularLocation>
</comment>
<keyword evidence="6" id="KW-0862">Zinc</keyword>
<evidence type="ECO:0000313" key="13">
    <source>
        <dbReference type="Proteomes" id="UP001152759"/>
    </source>
</evidence>
<feature type="region of interest" description="Disordered" evidence="11">
    <location>
        <begin position="1219"/>
        <end position="1250"/>
    </location>
</feature>
<proteinExistence type="inferred from homology"/>
<feature type="compositionally biased region" description="Low complexity" evidence="11">
    <location>
        <begin position="790"/>
        <end position="801"/>
    </location>
</feature>
<sequence>VDDPSRGVAQTRASSISSYDREYKIESNLNHGNTSGHHSAKRKLDNIPNPVGKSKPNSVYSNRDGLVNSDEAPSKKRRKPMNRDIAEGNQPNNINNNSSNKNNNSHNFKNNNINCSAKKAFLLPQKKRALVSGNSPSRSPLKKSVKVLTQDGSETVDDETLIRETEAALKSLSGSWPGPRAGFYNKGSEQDERYESPAFENLFEENKNKKIAQCSAVSSSSTTSDNSVCSLKDVITLREAQNGEHKSFESDSTSIIIKTEPDASKWTRPSRARPVQDDSKSKIRPAEDTTESEQPRQPVKSKAAPQKLNSEGDAAGIKTERLPHYETDFNELVDDSSNELEIDMSDPSEKDARKDCPEKKPRIKVETDLQTQGTYPSYGSNKDVEKTFSQTSAFRPVGVGADASKDGKPRVSDTISMAPIGIGPYPPAVATFVGYPGAPVPDMASPGNPMVDAKSPPSGVHLLHLKSSVVKSEDDMDTRSSIASTTSMPVSGSGPGSVSQERTKSEPPASIASPDMMSSKQYITLQPAAGSRAATAIQEVAREGVLSVSAVSSTSSQSPGVESPASRSLSDSIRGGPFSPSSKEGSKCPTPGCNGQGHVTGLYSHHRSLSGCPRKDKLTPEMISDCQSECGDLKTGLPMNMSPADSKLGCYTMPGYGEHQLGARGLEYMPTTYFSSPPSKAQMKPTKILQSEEAAGPGQGDKLSSLKTEPITSGSNSNSSSGSTPKSTTRTEPSIKTEMIRPNSALSCKSPSAPTPTPATSAPVSTTSTSNFRQLTASTPTSVYDHYMSHDSNSSTVSSVDPLTQGAGHLQPLPPNAGLQPPPPPPPPPPHYGALLEESARIQHRAAYDPSGLSGDELYHREQSRYQTLAAAGNINRPVAAYSTAGYDVGVGGHRPYDPGSGYERYDTAQQTCQPCQPCQPQPQRYPTEYMDQDMAGYEHHHHHHHLNNVIKADLAQNSDSTETPLYPRPVYHYDPSSLPAGFPAAAAINLSVKCIAAAQLKAATQQQRSPSVMDLSTSSVTSTSPQAPAYGSNSLSPHYGQRGSPQAATSPHLTSSPQVPSPQGQTLDLSVSGRPGARPVFGAGTPGASAGAYSRDSTPDSGTSHYLVESYRDVNGYATMSPHPGYPMAGSEYATNGYSPYSNPYSCGYPTGSYPTPGGGYSPSPCYNMGPPQHDKISGSQKDDSLPNCGRNPLHSHSQELKCPTPGCDGSGHVTGNYSSHRSLSGCPRANKPKSKPRDGQDSEPLRCPIPGCDGSGHATGKFLSHRSASGCPIANRNKMRVLESGGTVEQHKAALAAVSAATKLDCPTPGCDGGGHLNNSFLTHRSVAGCPNQFSTKKQISGPDLYHMYQKPPSNMVLGNDGTGNGEDLFTLEAEITELQRENARVESQMMRLKTDITAMEAHLRHGDKESPMSAQPSQHGSDLNEYYESLRNNVITLLEHVRIPPMNDGQSDKRMERVGNEHFDSYLSKLQSLCSSAGEISHPTYSVNEPGRPLYDPVKFSLQDYTVLPTPI</sequence>
<evidence type="ECO:0000256" key="11">
    <source>
        <dbReference type="SAM" id="MobiDB-lite"/>
    </source>
</evidence>
<feature type="compositionally biased region" description="Polar residues" evidence="11">
    <location>
        <begin position="1044"/>
        <end position="1070"/>
    </location>
</feature>
<dbReference type="GO" id="GO:0000978">
    <property type="term" value="F:RNA polymerase II cis-regulatory region sequence-specific DNA binding"/>
    <property type="evidence" value="ECO:0007669"/>
    <property type="project" value="TreeGrafter"/>
</dbReference>
<dbReference type="EMBL" id="OU963862">
    <property type="protein sequence ID" value="CAH0381214.1"/>
    <property type="molecule type" value="Genomic_DNA"/>
</dbReference>
<feature type="region of interest" description="Disordered" evidence="11">
    <location>
        <begin position="1172"/>
        <end position="1194"/>
    </location>
</feature>
<dbReference type="PROSITE" id="PS51802">
    <property type="entry name" value="ZF_CCHHC"/>
    <property type="match status" value="4"/>
</dbReference>
<gene>
    <name evidence="12" type="ORF">BEMITA_LOCUS885</name>
</gene>
<dbReference type="SUPFAM" id="SSF103637">
    <property type="entry name" value="CCHHC domain"/>
    <property type="match status" value="4"/>
</dbReference>
<feature type="region of interest" description="Disordered" evidence="11">
    <location>
        <begin position="130"/>
        <end position="150"/>
    </location>
</feature>
<feature type="compositionally biased region" description="Polar residues" evidence="11">
    <location>
        <begin position="1096"/>
        <end position="1105"/>
    </location>
</feature>
<name>A0A9N9ZZR1_BEMTA</name>
<evidence type="ECO:0000256" key="4">
    <source>
        <dbReference type="ARBA" id="ARBA00022737"/>
    </source>
</evidence>
<feature type="coiled-coil region" evidence="10">
    <location>
        <begin position="1371"/>
        <end position="1398"/>
    </location>
</feature>
<feature type="region of interest" description="Disordered" evidence="11">
    <location>
        <begin position="243"/>
        <end position="383"/>
    </location>
</feature>
<evidence type="ECO:0000256" key="9">
    <source>
        <dbReference type="ARBA" id="ARBA00023242"/>
    </source>
</evidence>
<evidence type="ECO:0000313" key="12">
    <source>
        <dbReference type="EMBL" id="CAH0381214.1"/>
    </source>
</evidence>
<dbReference type="InterPro" id="IPR002515">
    <property type="entry name" value="Znf_C2H2C"/>
</dbReference>
<feature type="compositionally biased region" description="Low complexity" evidence="11">
    <location>
        <begin position="484"/>
        <end position="499"/>
    </location>
</feature>
<keyword evidence="3" id="KW-0479">Metal-binding</keyword>
<feature type="compositionally biased region" description="Low complexity" evidence="11">
    <location>
        <begin position="92"/>
        <end position="111"/>
    </location>
</feature>
<feature type="compositionally biased region" description="Polar residues" evidence="11">
    <location>
        <begin position="1009"/>
        <end position="1037"/>
    </location>
</feature>
<protein>
    <recommendedName>
        <fullName evidence="14">Myelin transcription factor 1</fullName>
    </recommendedName>
</protein>
<keyword evidence="13" id="KW-1185">Reference proteome</keyword>
<dbReference type="GO" id="GO:0007399">
    <property type="term" value="P:nervous system development"/>
    <property type="evidence" value="ECO:0007669"/>
    <property type="project" value="UniProtKB-KW"/>
</dbReference>
<evidence type="ECO:0000256" key="2">
    <source>
        <dbReference type="ARBA" id="ARBA00010194"/>
    </source>
</evidence>
<dbReference type="GO" id="GO:0008270">
    <property type="term" value="F:zinc ion binding"/>
    <property type="evidence" value="ECO:0007669"/>
    <property type="project" value="UniProtKB-KW"/>
</dbReference>
<comment type="similarity">
    <text evidence="2">Belongs to the MYT1 family.</text>
</comment>
<feature type="compositionally biased region" description="Pro residues" evidence="11">
    <location>
        <begin position="812"/>
        <end position="831"/>
    </location>
</feature>
<dbReference type="FunFam" id="4.10.320.30:FF:000001">
    <property type="entry name" value="Myelin transcription factor 1-like, a"/>
    <property type="match status" value="4"/>
</dbReference>
<keyword evidence="9" id="KW-0539">Nucleus</keyword>
<keyword evidence="8" id="KW-0804">Transcription</keyword>
<feature type="region of interest" description="Disordered" evidence="11">
    <location>
        <begin position="1004"/>
        <end position="1106"/>
    </location>
</feature>
<evidence type="ECO:0000256" key="7">
    <source>
        <dbReference type="ARBA" id="ARBA00023015"/>
    </source>
</evidence>
<feature type="compositionally biased region" description="Basic and acidic residues" evidence="11">
    <location>
        <begin position="274"/>
        <end position="287"/>
    </location>
</feature>
<feature type="compositionally biased region" description="Basic and acidic residues" evidence="11">
    <location>
        <begin position="347"/>
        <end position="367"/>
    </location>
</feature>
<evidence type="ECO:0000256" key="8">
    <source>
        <dbReference type="ARBA" id="ARBA00023163"/>
    </source>
</evidence>
<feature type="non-terminal residue" evidence="12">
    <location>
        <position position="1515"/>
    </location>
</feature>
<dbReference type="GO" id="GO:0000981">
    <property type="term" value="F:DNA-binding transcription factor activity, RNA polymerase II-specific"/>
    <property type="evidence" value="ECO:0007669"/>
    <property type="project" value="TreeGrafter"/>
</dbReference>
<feature type="compositionally biased region" description="Acidic residues" evidence="11">
    <location>
        <begin position="328"/>
        <end position="346"/>
    </location>
</feature>
<dbReference type="Proteomes" id="UP001152759">
    <property type="component" value="Chromosome 1"/>
</dbReference>
<dbReference type="GO" id="GO:0005634">
    <property type="term" value="C:nucleus"/>
    <property type="evidence" value="ECO:0007669"/>
    <property type="project" value="UniProtKB-SubCell"/>
</dbReference>
<dbReference type="PANTHER" id="PTHR10816">
    <property type="entry name" value="MYELIN TRANSCRIPTION FACTOR 1-RELATED"/>
    <property type="match status" value="1"/>
</dbReference>
<feature type="compositionally biased region" description="Basic and acidic residues" evidence="11">
    <location>
        <begin position="318"/>
        <end position="327"/>
    </location>
</feature>
<evidence type="ECO:0000256" key="10">
    <source>
        <dbReference type="SAM" id="Coils"/>
    </source>
</evidence>
<feature type="compositionally biased region" description="Low complexity" evidence="11">
    <location>
        <begin position="551"/>
        <end position="563"/>
    </location>
</feature>
<keyword evidence="5" id="KW-0863">Zinc-finger</keyword>
<feature type="compositionally biased region" description="Low complexity" evidence="11">
    <location>
        <begin position="758"/>
        <end position="770"/>
    </location>
</feature>
<feature type="compositionally biased region" description="Basic and acidic residues" evidence="11">
    <location>
        <begin position="1237"/>
        <end position="1246"/>
    </location>
</feature>
<feature type="compositionally biased region" description="Polar residues" evidence="11">
    <location>
        <begin position="27"/>
        <end position="37"/>
    </location>
</feature>